<gene>
    <name evidence="8" type="ORF">J437_LFUL007343</name>
</gene>
<evidence type="ECO:0000313" key="9">
    <source>
        <dbReference type="Proteomes" id="UP000792457"/>
    </source>
</evidence>
<dbReference type="SMART" id="SM00355">
    <property type="entry name" value="ZnF_C2H2"/>
    <property type="match status" value="4"/>
</dbReference>
<name>A0A8K0P6Q0_LADFU</name>
<evidence type="ECO:0000259" key="7">
    <source>
        <dbReference type="PROSITE" id="PS50157"/>
    </source>
</evidence>
<dbReference type="EMBL" id="KZ308788">
    <property type="protein sequence ID" value="KAG8234183.1"/>
    <property type="molecule type" value="Genomic_DNA"/>
</dbReference>
<dbReference type="Proteomes" id="UP000792457">
    <property type="component" value="Unassembled WGS sequence"/>
</dbReference>
<keyword evidence="9" id="KW-1185">Reference proteome</keyword>
<dbReference type="PANTHER" id="PTHR24408:SF34">
    <property type="entry name" value="ZINC FINGER PROTEIN 672-RELATED"/>
    <property type="match status" value="1"/>
</dbReference>
<dbReference type="GO" id="GO:0000981">
    <property type="term" value="F:DNA-binding transcription factor activity, RNA polymerase II-specific"/>
    <property type="evidence" value="ECO:0007669"/>
    <property type="project" value="TreeGrafter"/>
</dbReference>
<dbReference type="FunFam" id="3.30.160.60:FF:001732">
    <property type="entry name" value="Zgc:162936"/>
    <property type="match status" value="1"/>
</dbReference>
<dbReference type="OrthoDB" id="6077919at2759"/>
<evidence type="ECO:0000256" key="3">
    <source>
        <dbReference type="ARBA" id="ARBA00022771"/>
    </source>
</evidence>
<evidence type="ECO:0000256" key="1">
    <source>
        <dbReference type="ARBA" id="ARBA00022723"/>
    </source>
</evidence>
<reference evidence="8" key="1">
    <citation type="submission" date="2013-04" db="EMBL/GenBank/DDBJ databases">
        <authorList>
            <person name="Qu J."/>
            <person name="Murali S.C."/>
            <person name="Bandaranaike D."/>
            <person name="Bellair M."/>
            <person name="Blankenburg K."/>
            <person name="Chao H."/>
            <person name="Dinh H."/>
            <person name="Doddapaneni H."/>
            <person name="Downs B."/>
            <person name="Dugan-Rocha S."/>
            <person name="Elkadiri S."/>
            <person name="Gnanaolivu R.D."/>
            <person name="Hernandez B."/>
            <person name="Javaid M."/>
            <person name="Jayaseelan J.C."/>
            <person name="Lee S."/>
            <person name="Li M."/>
            <person name="Ming W."/>
            <person name="Munidasa M."/>
            <person name="Muniz J."/>
            <person name="Nguyen L."/>
            <person name="Ongeri F."/>
            <person name="Osuji N."/>
            <person name="Pu L.-L."/>
            <person name="Puazo M."/>
            <person name="Qu C."/>
            <person name="Quiroz J."/>
            <person name="Raj R."/>
            <person name="Weissenberger G."/>
            <person name="Xin Y."/>
            <person name="Zou X."/>
            <person name="Han Y."/>
            <person name="Richards S."/>
            <person name="Worley K."/>
            <person name="Muzny D."/>
            <person name="Gibbs R."/>
        </authorList>
    </citation>
    <scope>NUCLEOTIDE SEQUENCE</scope>
    <source>
        <strain evidence="8">Sampled in the wild</strain>
    </source>
</reference>
<dbReference type="GO" id="GO:0005694">
    <property type="term" value="C:chromosome"/>
    <property type="evidence" value="ECO:0007669"/>
    <property type="project" value="UniProtKB-ARBA"/>
</dbReference>
<feature type="compositionally biased region" description="Polar residues" evidence="6">
    <location>
        <begin position="320"/>
        <end position="331"/>
    </location>
</feature>
<evidence type="ECO:0000313" key="8">
    <source>
        <dbReference type="EMBL" id="KAG8234183.1"/>
    </source>
</evidence>
<evidence type="ECO:0000256" key="4">
    <source>
        <dbReference type="ARBA" id="ARBA00022833"/>
    </source>
</evidence>
<dbReference type="Gene3D" id="3.30.160.60">
    <property type="entry name" value="Classic Zinc Finger"/>
    <property type="match status" value="3"/>
</dbReference>
<dbReference type="Pfam" id="PF00096">
    <property type="entry name" value="zf-C2H2"/>
    <property type="match status" value="2"/>
</dbReference>
<keyword evidence="4" id="KW-0862">Zinc</keyword>
<protein>
    <recommendedName>
        <fullName evidence="7">C2H2-type domain-containing protein</fullName>
    </recommendedName>
</protein>
<feature type="compositionally biased region" description="Basic residues" evidence="6">
    <location>
        <begin position="332"/>
        <end position="341"/>
    </location>
</feature>
<dbReference type="PROSITE" id="PS50157">
    <property type="entry name" value="ZINC_FINGER_C2H2_2"/>
    <property type="match status" value="4"/>
</dbReference>
<evidence type="ECO:0000256" key="2">
    <source>
        <dbReference type="ARBA" id="ARBA00022737"/>
    </source>
</evidence>
<keyword evidence="3 5" id="KW-0863">Zinc-finger</keyword>
<keyword evidence="2" id="KW-0677">Repeat</keyword>
<dbReference type="SUPFAM" id="SSF57667">
    <property type="entry name" value="beta-beta-alpha zinc fingers"/>
    <property type="match status" value="3"/>
</dbReference>
<proteinExistence type="predicted"/>
<dbReference type="InterPro" id="IPR013087">
    <property type="entry name" value="Znf_C2H2_type"/>
</dbReference>
<accession>A0A8K0P6Q0</accession>
<feature type="domain" description="C2H2-type" evidence="7">
    <location>
        <begin position="300"/>
        <end position="327"/>
    </location>
</feature>
<dbReference type="GO" id="GO:0005634">
    <property type="term" value="C:nucleus"/>
    <property type="evidence" value="ECO:0007669"/>
    <property type="project" value="TreeGrafter"/>
</dbReference>
<dbReference type="GO" id="GO:0043565">
    <property type="term" value="F:sequence-specific DNA binding"/>
    <property type="evidence" value="ECO:0007669"/>
    <property type="project" value="TreeGrafter"/>
</dbReference>
<feature type="region of interest" description="Disordered" evidence="6">
    <location>
        <begin position="320"/>
        <end position="341"/>
    </location>
</feature>
<organism evidence="8 9">
    <name type="scientific">Ladona fulva</name>
    <name type="common">Scarce chaser dragonfly</name>
    <name type="synonym">Libellula fulva</name>
    <dbReference type="NCBI Taxonomy" id="123851"/>
    <lineage>
        <taxon>Eukaryota</taxon>
        <taxon>Metazoa</taxon>
        <taxon>Ecdysozoa</taxon>
        <taxon>Arthropoda</taxon>
        <taxon>Hexapoda</taxon>
        <taxon>Insecta</taxon>
        <taxon>Pterygota</taxon>
        <taxon>Palaeoptera</taxon>
        <taxon>Odonata</taxon>
        <taxon>Epiprocta</taxon>
        <taxon>Anisoptera</taxon>
        <taxon>Libelluloidea</taxon>
        <taxon>Libellulidae</taxon>
        <taxon>Ladona</taxon>
    </lineage>
</organism>
<keyword evidence="1" id="KW-0479">Metal-binding</keyword>
<feature type="domain" description="C2H2-type" evidence="7">
    <location>
        <begin position="175"/>
        <end position="202"/>
    </location>
</feature>
<dbReference type="AlphaFoldDB" id="A0A8K0P6Q0"/>
<dbReference type="GO" id="GO:0045893">
    <property type="term" value="P:positive regulation of DNA-templated transcription"/>
    <property type="evidence" value="ECO:0007669"/>
    <property type="project" value="UniProtKB-ARBA"/>
</dbReference>
<dbReference type="GO" id="GO:0008270">
    <property type="term" value="F:zinc ion binding"/>
    <property type="evidence" value="ECO:0007669"/>
    <property type="project" value="UniProtKB-KW"/>
</dbReference>
<sequence length="341" mass="40027">MIAKEHKNSDDDVCDSEDIQCTSLANEVYIKEERVEFEDERYEIHPQDVAELTFVSNKNPKNQNSNYPVRETLDPQFIDKDTQEATESTTIFSSMSNSNSESEFSEEAEPILPNNLCEVESVAELKSPEMLSVGDKTLVKDSKGKQKVYEGSLKNVSHSPFPNINIPFRDKENIYVCNICDESFKLKEELTRHVIFHYNDRPFPSRISDGYYKRNYEMNQNWHRQLKEGVSLMKRNWAKNHCREIFMCETCGKEYDDKKKLDMHSVRHTNKFSCSFCGKCFGGNRERERHVRIHTQEKPFHCSICEKSFNRKDNLQTHMATHSEQWPSSFKRNTKKLRKST</sequence>
<dbReference type="PANTHER" id="PTHR24408">
    <property type="entry name" value="ZINC FINGER PROTEIN"/>
    <property type="match status" value="1"/>
</dbReference>
<feature type="domain" description="C2H2-type" evidence="7">
    <location>
        <begin position="246"/>
        <end position="273"/>
    </location>
</feature>
<dbReference type="InterPro" id="IPR036236">
    <property type="entry name" value="Znf_C2H2_sf"/>
</dbReference>
<evidence type="ECO:0000256" key="6">
    <source>
        <dbReference type="SAM" id="MobiDB-lite"/>
    </source>
</evidence>
<dbReference type="PROSITE" id="PS00028">
    <property type="entry name" value="ZINC_FINGER_C2H2_1"/>
    <property type="match status" value="4"/>
</dbReference>
<reference evidence="8" key="2">
    <citation type="submission" date="2017-10" db="EMBL/GenBank/DDBJ databases">
        <title>Ladona fulva Genome sequencing and assembly.</title>
        <authorList>
            <person name="Murali S."/>
            <person name="Richards S."/>
            <person name="Bandaranaike D."/>
            <person name="Bellair M."/>
            <person name="Blankenburg K."/>
            <person name="Chao H."/>
            <person name="Dinh H."/>
            <person name="Doddapaneni H."/>
            <person name="Dugan-Rocha S."/>
            <person name="Elkadiri S."/>
            <person name="Gnanaolivu R."/>
            <person name="Hernandez B."/>
            <person name="Skinner E."/>
            <person name="Javaid M."/>
            <person name="Lee S."/>
            <person name="Li M."/>
            <person name="Ming W."/>
            <person name="Munidasa M."/>
            <person name="Muniz J."/>
            <person name="Nguyen L."/>
            <person name="Hughes D."/>
            <person name="Osuji N."/>
            <person name="Pu L.-L."/>
            <person name="Puazo M."/>
            <person name="Qu C."/>
            <person name="Quiroz J."/>
            <person name="Raj R."/>
            <person name="Weissenberger G."/>
            <person name="Xin Y."/>
            <person name="Zou X."/>
            <person name="Han Y."/>
            <person name="Worley K."/>
            <person name="Muzny D."/>
            <person name="Gibbs R."/>
        </authorList>
    </citation>
    <scope>NUCLEOTIDE SEQUENCE</scope>
    <source>
        <strain evidence="8">Sampled in the wild</strain>
    </source>
</reference>
<evidence type="ECO:0000256" key="5">
    <source>
        <dbReference type="PROSITE-ProRule" id="PRU00042"/>
    </source>
</evidence>
<comment type="caution">
    <text evidence="8">The sequence shown here is derived from an EMBL/GenBank/DDBJ whole genome shotgun (WGS) entry which is preliminary data.</text>
</comment>
<feature type="domain" description="C2H2-type" evidence="7">
    <location>
        <begin position="272"/>
        <end position="299"/>
    </location>
</feature>